<dbReference type="EMBL" id="JASITI010000001">
    <property type="protein sequence ID" value="MDK9494398.1"/>
    <property type="molecule type" value="Genomic_DNA"/>
</dbReference>
<accession>A0ABT7GLN6</accession>
<protein>
    <submittedName>
        <fullName evidence="2">Uncharacterized protein</fullName>
    </submittedName>
</protein>
<sequence length="384" mass="41511">MSMDDRTTPRSRGQAQIILAVSPADGLVAVPVGEQYPWANTALQLTPGFERRPDGTYALRDVDTAEPILRALADTARRHRVHLFGGPRTYLGDYAAALADGLPGQWTVKVEVYSHPVWQEDLVPLLWDAGELIDCVEHIRIPYAAQLTNGAGIELLLTERPGSTDQYLLGSFASATFDDNYADPHAPTSIVLPSDAAHAAGLVTGTFLPAYEQAVHERLLAAVEAVHGRLEELHTAWTAIQHSGRYSDGTRLDPATLGHTQQQYLEEGSVEWRRLRPHAAALLSRVRLVAGAEDSASLDRLHQLLHPDVAEPSWPAAPSSRPALQASTAEILRRWRTGAPALLRQAHATRPVGPASTVRPALPTAGAAAPALPGDRVGRTPRSR</sequence>
<dbReference type="RefSeq" id="WP_285340281.1">
    <property type="nucleotide sequence ID" value="NZ_JASITI010000001.1"/>
</dbReference>
<feature type="region of interest" description="Disordered" evidence="1">
    <location>
        <begin position="345"/>
        <end position="384"/>
    </location>
</feature>
<feature type="compositionally biased region" description="Low complexity" evidence="1">
    <location>
        <begin position="360"/>
        <end position="374"/>
    </location>
</feature>
<name>A0ABT7GLN6_9ACTN</name>
<comment type="caution">
    <text evidence="2">The sequence shown here is derived from an EMBL/GenBank/DDBJ whole genome shotgun (WGS) entry which is preliminary data.</text>
</comment>
<reference evidence="2 3" key="1">
    <citation type="submission" date="2023-05" db="EMBL/GenBank/DDBJ databases">
        <title>Sequencing and Assembly of Streptomyces sp. NP73.</title>
        <authorList>
            <person name="Konwar A.N."/>
            <person name="Saikia K."/>
            <person name="Thakur D."/>
        </authorList>
    </citation>
    <scope>NUCLEOTIDE SEQUENCE [LARGE SCALE GENOMIC DNA]</scope>
    <source>
        <strain evidence="2 3">NP73</strain>
    </source>
</reference>
<gene>
    <name evidence="2" type="ORF">QEZ40_000270</name>
</gene>
<organism evidence="2 3">
    <name type="scientific">Streptomyces katrae</name>
    <dbReference type="NCBI Taxonomy" id="68223"/>
    <lineage>
        <taxon>Bacteria</taxon>
        <taxon>Bacillati</taxon>
        <taxon>Actinomycetota</taxon>
        <taxon>Actinomycetes</taxon>
        <taxon>Kitasatosporales</taxon>
        <taxon>Streptomycetaceae</taxon>
        <taxon>Streptomyces</taxon>
    </lineage>
</organism>
<evidence type="ECO:0000313" key="2">
    <source>
        <dbReference type="EMBL" id="MDK9494398.1"/>
    </source>
</evidence>
<dbReference type="Proteomes" id="UP001223390">
    <property type="component" value="Unassembled WGS sequence"/>
</dbReference>
<evidence type="ECO:0000256" key="1">
    <source>
        <dbReference type="SAM" id="MobiDB-lite"/>
    </source>
</evidence>
<keyword evidence="3" id="KW-1185">Reference proteome</keyword>
<proteinExistence type="predicted"/>
<evidence type="ECO:0000313" key="3">
    <source>
        <dbReference type="Proteomes" id="UP001223390"/>
    </source>
</evidence>